<dbReference type="AlphaFoldDB" id="A0AAW1Y4B4"/>
<name>A0AAW1Y4B4_RUBAR</name>
<evidence type="ECO:0000256" key="1">
    <source>
        <dbReference type="SAM" id="MobiDB-lite"/>
    </source>
</evidence>
<evidence type="ECO:0008006" key="4">
    <source>
        <dbReference type="Google" id="ProtNLM"/>
    </source>
</evidence>
<keyword evidence="3" id="KW-1185">Reference proteome</keyword>
<sequence length="191" mass="20021">MGRGKSLQEQSTGFAMGSVKLVIWAFCSSLVSLLQSNLPRPPTPPPSLATLPPQTDVGTQPNHPFLPCSYICTTSFSLYHHHLQFHQLASCPRSPPLPPAAPQLTCPTPATTSSTQITEPASPSHRQHQPLTRAAALSPPITTTSPVLLCTSTITSPAGASICNFTATAPIGSNHSSTVLLSSLLSIHSLA</sequence>
<evidence type="ECO:0000313" key="2">
    <source>
        <dbReference type="EMBL" id="KAK9942572.1"/>
    </source>
</evidence>
<dbReference type="Proteomes" id="UP001457282">
    <property type="component" value="Unassembled WGS sequence"/>
</dbReference>
<feature type="region of interest" description="Disordered" evidence="1">
    <location>
        <begin position="106"/>
        <end position="134"/>
    </location>
</feature>
<reference evidence="2 3" key="1">
    <citation type="journal article" date="2023" name="G3 (Bethesda)">
        <title>A chromosome-length genome assembly and annotation of blackberry (Rubus argutus, cv. 'Hillquist').</title>
        <authorList>
            <person name="Bruna T."/>
            <person name="Aryal R."/>
            <person name="Dudchenko O."/>
            <person name="Sargent D.J."/>
            <person name="Mead D."/>
            <person name="Buti M."/>
            <person name="Cavallini A."/>
            <person name="Hytonen T."/>
            <person name="Andres J."/>
            <person name="Pham M."/>
            <person name="Weisz D."/>
            <person name="Mascagni F."/>
            <person name="Usai G."/>
            <person name="Natali L."/>
            <person name="Bassil N."/>
            <person name="Fernandez G.E."/>
            <person name="Lomsadze A."/>
            <person name="Armour M."/>
            <person name="Olukolu B."/>
            <person name="Poorten T."/>
            <person name="Britton C."/>
            <person name="Davik J."/>
            <person name="Ashrafi H."/>
            <person name="Aiden E.L."/>
            <person name="Borodovsky M."/>
            <person name="Worthington M."/>
        </authorList>
    </citation>
    <scope>NUCLEOTIDE SEQUENCE [LARGE SCALE GENOMIC DNA]</scope>
    <source>
        <strain evidence="2">PI 553951</strain>
    </source>
</reference>
<gene>
    <name evidence="2" type="ORF">M0R45_008227</name>
</gene>
<comment type="caution">
    <text evidence="2">The sequence shown here is derived from an EMBL/GenBank/DDBJ whole genome shotgun (WGS) entry which is preliminary data.</text>
</comment>
<accession>A0AAW1Y4B4</accession>
<proteinExistence type="predicted"/>
<dbReference type="EMBL" id="JBEDUW010000002">
    <property type="protein sequence ID" value="KAK9942572.1"/>
    <property type="molecule type" value="Genomic_DNA"/>
</dbReference>
<protein>
    <recommendedName>
        <fullName evidence="4">C2H2-type domain-containing protein</fullName>
    </recommendedName>
</protein>
<evidence type="ECO:0000313" key="3">
    <source>
        <dbReference type="Proteomes" id="UP001457282"/>
    </source>
</evidence>
<organism evidence="2 3">
    <name type="scientific">Rubus argutus</name>
    <name type="common">Southern blackberry</name>
    <dbReference type="NCBI Taxonomy" id="59490"/>
    <lineage>
        <taxon>Eukaryota</taxon>
        <taxon>Viridiplantae</taxon>
        <taxon>Streptophyta</taxon>
        <taxon>Embryophyta</taxon>
        <taxon>Tracheophyta</taxon>
        <taxon>Spermatophyta</taxon>
        <taxon>Magnoliopsida</taxon>
        <taxon>eudicotyledons</taxon>
        <taxon>Gunneridae</taxon>
        <taxon>Pentapetalae</taxon>
        <taxon>rosids</taxon>
        <taxon>fabids</taxon>
        <taxon>Rosales</taxon>
        <taxon>Rosaceae</taxon>
        <taxon>Rosoideae</taxon>
        <taxon>Rosoideae incertae sedis</taxon>
        <taxon>Rubus</taxon>
    </lineage>
</organism>